<organism evidence="1 2">
    <name type="scientific">Pseudoalteromonas luteoviolacea S4054</name>
    <dbReference type="NCBI Taxonomy" id="1129367"/>
    <lineage>
        <taxon>Bacteria</taxon>
        <taxon>Pseudomonadati</taxon>
        <taxon>Pseudomonadota</taxon>
        <taxon>Gammaproteobacteria</taxon>
        <taxon>Alteromonadales</taxon>
        <taxon>Pseudoalteromonadaceae</taxon>
        <taxon>Pseudoalteromonas</taxon>
    </lineage>
</organism>
<reference evidence="1 2" key="1">
    <citation type="journal article" date="2015" name="BMC Genomics">
        <title>Genome mining reveals unlocked bioactive potential of marine Gram-negative bacteria.</title>
        <authorList>
            <person name="Machado H."/>
            <person name="Sonnenschein E.C."/>
            <person name="Melchiorsen J."/>
            <person name="Gram L."/>
        </authorList>
    </citation>
    <scope>NUCLEOTIDE SEQUENCE [LARGE SCALE GENOMIC DNA]</scope>
    <source>
        <strain evidence="1 2">S4054</strain>
    </source>
</reference>
<proteinExistence type="predicted"/>
<dbReference type="Proteomes" id="UP000033434">
    <property type="component" value="Unassembled WGS sequence"/>
</dbReference>
<name>A0A0F6A8X5_9GAMM</name>
<gene>
    <name evidence="1" type="ORF">N479_17205</name>
</gene>
<evidence type="ECO:0000313" key="1">
    <source>
        <dbReference type="EMBL" id="KKE82667.1"/>
    </source>
</evidence>
<dbReference type="EMBL" id="AUXW01000159">
    <property type="protein sequence ID" value="KKE82667.1"/>
    <property type="molecule type" value="Genomic_DNA"/>
</dbReference>
<accession>A0A0F6A8X5</accession>
<comment type="caution">
    <text evidence="1">The sequence shown here is derived from an EMBL/GenBank/DDBJ whole genome shotgun (WGS) entry which is preliminary data.</text>
</comment>
<evidence type="ECO:0000313" key="2">
    <source>
        <dbReference type="Proteomes" id="UP000033434"/>
    </source>
</evidence>
<dbReference type="RefSeq" id="WP_155401391.1">
    <property type="nucleotide sequence ID" value="NZ_AUXW01000159.1"/>
</dbReference>
<dbReference type="AlphaFoldDB" id="A0A0F6A8X5"/>
<dbReference type="PATRIC" id="fig|1129367.4.peg.3424"/>
<protein>
    <submittedName>
        <fullName evidence="1">Uncharacterized protein</fullName>
    </submittedName>
</protein>
<sequence length="53" mass="5817">MLLKLKKKNIKVISHDKANVPAQMTPQIAGGFFKTWECTGTRTCPGTYTTSAC</sequence>